<keyword evidence="1" id="KW-0472">Membrane</keyword>
<dbReference type="Proteomes" id="UP000290273">
    <property type="component" value="Unassembled WGS sequence"/>
</dbReference>
<evidence type="ECO:0000313" key="3">
    <source>
        <dbReference type="Proteomes" id="UP000290273"/>
    </source>
</evidence>
<comment type="caution">
    <text evidence="2">The sequence shown here is derived from an EMBL/GenBank/DDBJ whole genome shotgun (WGS) entry which is preliminary data.</text>
</comment>
<name>A0ABY0ET75_CLOTA</name>
<organism evidence="2 3">
    <name type="scientific">Clostridium tetani</name>
    <dbReference type="NCBI Taxonomy" id="1513"/>
    <lineage>
        <taxon>Bacteria</taxon>
        <taxon>Bacillati</taxon>
        <taxon>Bacillota</taxon>
        <taxon>Clostridia</taxon>
        <taxon>Eubacteriales</taxon>
        <taxon>Clostridiaceae</taxon>
        <taxon>Clostridium</taxon>
    </lineage>
</organism>
<feature type="transmembrane region" description="Helical" evidence="1">
    <location>
        <begin position="12"/>
        <end position="31"/>
    </location>
</feature>
<dbReference type="EMBL" id="QMAU01000010">
    <property type="protein sequence ID" value="RXI58971.1"/>
    <property type="molecule type" value="Genomic_DNA"/>
</dbReference>
<evidence type="ECO:0000256" key="1">
    <source>
        <dbReference type="SAM" id="Phobius"/>
    </source>
</evidence>
<dbReference type="RefSeq" id="WP_129010695.1">
    <property type="nucleotide sequence ID" value="NZ_QMAU01000010.1"/>
</dbReference>
<proteinExistence type="predicted"/>
<gene>
    <name evidence="2" type="ORF">DP131_00425</name>
</gene>
<sequence>MVRGLFKEIIKYFSLGLDLYVLKILIYDVGIKCNVIFYNHLVTWIVVLIASGMSFTNLIEGYKHILKK</sequence>
<feature type="transmembrane region" description="Helical" evidence="1">
    <location>
        <begin position="37"/>
        <end position="59"/>
    </location>
</feature>
<keyword evidence="1" id="KW-0812">Transmembrane</keyword>
<evidence type="ECO:0000313" key="2">
    <source>
        <dbReference type="EMBL" id="RXI58971.1"/>
    </source>
</evidence>
<reference evidence="2 3" key="1">
    <citation type="submission" date="2018-06" db="EMBL/GenBank/DDBJ databases">
        <title>Genome conservation of Clostridium tetani.</title>
        <authorList>
            <person name="Bruggemann H."/>
            <person name="Popoff M.R."/>
        </authorList>
    </citation>
    <scope>NUCLEOTIDE SEQUENCE [LARGE SCALE GENOMIC DNA]</scope>
    <source>
        <strain evidence="2 3">63.05</strain>
    </source>
</reference>
<accession>A0ABY0ET75</accession>
<keyword evidence="1" id="KW-1133">Transmembrane helix</keyword>
<protein>
    <submittedName>
        <fullName evidence="2">Uncharacterized protein</fullName>
    </submittedName>
</protein>